<evidence type="ECO:0000256" key="1">
    <source>
        <dbReference type="ARBA" id="ARBA00004127"/>
    </source>
</evidence>
<evidence type="ECO:0000259" key="8">
    <source>
        <dbReference type="Pfam" id="PF21082"/>
    </source>
</evidence>
<gene>
    <name evidence="9" type="primary">ybdG_2</name>
    <name evidence="9" type="ORF">SDC9_31703</name>
</gene>
<feature type="transmembrane region" description="Helical" evidence="6">
    <location>
        <begin position="32"/>
        <end position="54"/>
    </location>
</feature>
<dbReference type="GO" id="GO:0008381">
    <property type="term" value="F:mechanosensitive monoatomic ion channel activity"/>
    <property type="evidence" value="ECO:0007669"/>
    <property type="project" value="InterPro"/>
</dbReference>
<evidence type="ECO:0000256" key="6">
    <source>
        <dbReference type="SAM" id="Phobius"/>
    </source>
</evidence>
<dbReference type="GO" id="GO:0012505">
    <property type="term" value="C:endomembrane system"/>
    <property type="evidence" value="ECO:0007669"/>
    <property type="project" value="UniProtKB-SubCell"/>
</dbReference>
<dbReference type="GO" id="GO:0005886">
    <property type="term" value="C:plasma membrane"/>
    <property type="evidence" value="ECO:0007669"/>
    <property type="project" value="TreeGrafter"/>
</dbReference>
<name>A0A644V324_9ZZZZ</name>
<dbReference type="Pfam" id="PF21082">
    <property type="entry name" value="MS_channel_3rd"/>
    <property type="match status" value="1"/>
</dbReference>
<feature type="transmembrane region" description="Helical" evidence="6">
    <location>
        <begin position="146"/>
        <end position="166"/>
    </location>
</feature>
<comment type="caution">
    <text evidence="9">The sequence shown here is derived from an EMBL/GenBank/DDBJ whole genome shotgun (WGS) entry which is preliminary data.</text>
</comment>
<dbReference type="PANTHER" id="PTHR30414:SF0">
    <property type="entry name" value="MINICONDUCTANCE MECHANOSENSITIVE CHANNEL YBDG"/>
    <property type="match status" value="1"/>
</dbReference>
<feature type="transmembrane region" description="Helical" evidence="6">
    <location>
        <begin position="74"/>
        <end position="95"/>
    </location>
</feature>
<feature type="domain" description="Mechanosensitive ion channel MscS" evidence="7">
    <location>
        <begin position="191"/>
        <end position="259"/>
    </location>
</feature>
<dbReference type="SUPFAM" id="SSF50182">
    <property type="entry name" value="Sm-like ribonucleoproteins"/>
    <property type="match status" value="1"/>
</dbReference>
<sequence length="422" mass="47808">MLLQIGTHFKEWLTRQGVSEQFSAGIRDITDFVIAFLLILAFYYVVKFVVLGVVRRITRRSSTTWDDALYHSRFFNKVLLFVPGVMLGFVAPLTLSEFPDALVRVLQLIQIYLVFVSISTANAFLNAVYEIYQGFEVSKAKPIKGYLQVFKIILIVIGVIIVISMLLNKSPLYLLGGLGAFSAVLLLIFRDPILGLVAGIQISANDMVRQGDWIVMNKSGADGVVTDISLTTVKVQNWDRTITTIPTYSLVSESFVNWRGMEESGGRRIKRSINIDMNSVKFCSQEMIDRFLHIQLVRPYVESKEQELADYNATNTIDNTVLVNGRRQTNLGIFRAYLSAYLKNNPDIRQDMTFLVRQLQPGESGIPMEIYVFSKVQEWAKYEDIQSDIFDHVLAAIPEFELQVFQNPSGADLRKLGMPGIR</sequence>
<dbReference type="InterPro" id="IPR030192">
    <property type="entry name" value="YbdG"/>
</dbReference>
<dbReference type="PANTHER" id="PTHR30414">
    <property type="entry name" value="MINICONDUCTANCE MECHANOSENSITIVE CHANNEL YBDG"/>
    <property type="match status" value="1"/>
</dbReference>
<evidence type="ECO:0000313" key="9">
    <source>
        <dbReference type="EMBL" id="MPL85730.1"/>
    </source>
</evidence>
<dbReference type="InterPro" id="IPR010920">
    <property type="entry name" value="LSM_dom_sf"/>
</dbReference>
<reference evidence="9" key="1">
    <citation type="submission" date="2019-08" db="EMBL/GenBank/DDBJ databases">
        <authorList>
            <person name="Kucharzyk K."/>
            <person name="Murdoch R.W."/>
            <person name="Higgins S."/>
            <person name="Loffler F."/>
        </authorList>
    </citation>
    <scope>NUCLEOTIDE SEQUENCE</scope>
</reference>
<keyword evidence="5 6" id="KW-0472">Membrane</keyword>
<proteinExistence type="inferred from homology"/>
<dbReference type="InterPro" id="IPR023408">
    <property type="entry name" value="MscS_beta-dom_sf"/>
</dbReference>
<feature type="transmembrane region" description="Helical" evidence="6">
    <location>
        <begin position="172"/>
        <end position="189"/>
    </location>
</feature>
<comment type="subcellular location">
    <subcellularLocation>
        <location evidence="1">Endomembrane system</location>
        <topology evidence="1">Multi-pass membrane protein</topology>
    </subcellularLocation>
</comment>
<dbReference type="InterPro" id="IPR006685">
    <property type="entry name" value="MscS_channel_2nd"/>
</dbReference>
<evidence type="ECO:0000259" key="7">
    <source>
        <dbReference type="Pfam" id="PF00924"/>
    </source>
</evidence>
<comment type="similarity">
    <text evidence="2">Belongs to the MscS (TC 1.A.23) family.</text>
</comment>
<evidence type="ECO:0000256" key="3">
    <source>
        <dbReference type="ARBA" id="ARBA00022692"/>
    </source>
</evidence>
<dbReference type="GO" id="GO:0071470">
    <property type="term" value="P:cellular response to osmotic stress"/>
    <property type="evidence" value="ECO:0007669"/>
    <property type="project" value="InterPro"/>
</dbReference>
<dbReference type="Pfam" id="PF00924">
    <property type="entry name" value="MS_channel_2nd"/>
    <property type="match status" value="1"/>
</dbReference>
<evidence type="ECO:0000256" key="5">
    <source>
        <dbReference type="ARBA" id="ARBA00023136"/>
    </source>
</evidence>
<feature type="transmembrane region" description="Helical" evidence="6">
    <location>
        <begin position="101"/>
        <end position="125"/>
    </location>
</feature>
<evidence type="ECO:0000256" key="4">
    <source>
        <dbReference type="ARBA" id="ARBA00022989"/>
    </source>
</evidence>
<dbReference type="Gene3D" id="2.30.30.60">
    <property type="match status" value="1"/>
</dbReference>
<organism evidence="9">
    <name type="scientific">bioreactor metagenome</name>
    <dbReference type="NCBI Taxonomy" id="1076179"/>
    <lineage>
        <taxon>unclassified sequences</taxon>
        <taxon>metagenomes</taxon>
        <taxon>ecological metagenomes</taxon>
    </lineage>
</organism>
<dbReference type="InterPro" id="IPR049278">
    <property type="entry name" value="MS_channel_C"/>
</dbReference>
<accession>A0A644V324</accession>
<feature type="domain" description="Mechanosensitive ion channel MscS C-terminal" evidence="8">
    <location>
        <begin position="341"/>
        <end position="397"/>
    </location>
</feature>
<dbReference type="AlphaFoldDB" id="A0A644V324"/>
<protein>
    <submittedName>
        <fullName evidence="9">Miniconductance mechanosensitive channel YbdG</fullName>
    </submittedName>
</protein>
<dbReference type="EMBL" id="VSSQ01000210">
    <property type="protein sequence ID" value="MPL85730.1"/>
    <property type="molecule type" value="Genomic_DNA"/>
</dbReference>
<keyword evidence="3 6" id="KW-0812">Transmembrane</keyword>
<evidence type="ECO:0000256" key="2">
    <source>
        <dbReference type="ARBA" id="ARBA00008017"/>
    </source>
</evidence>
<keyword evidence="4 6" id="KW-1133">Transmembrane helix</keyword>